<dbReference type="RefSeq" id="XP_062702200.1">
    <property type="nucleotide sequence ID" value="XM_062846216.1"/>
</dbReference>
<accession>A0ABM1ZFM5</accession>
<dbReference type="GeneID" id="115270386"/>
<feature type="region of interest" description="Disordered" evidence="1">
    <location>
        <begin position="53"/>
        <end position="80"/>
    </location>
</feature>
<proteinExistence type="predicted"/>
<organism evidence="2 3">
    <name type="scientific">Aedes albopictus</name>
    <name type="common">Asian tiger mosquito</name>
    <name type="synonym">Stegomyia albopicta</name>
    <dbReference type="NCBI Taxonomy" id="7160"/>
    <lineage>
        <taxon>Eukaryota</taxon>
        <taxon>Metazoa</taxon>
        <taxon>Ecdysozoa</taxon>
        <taxon>Arthropoda</taxon>
        <taxon>Hexapoda</taxon>
        <taxon>Insecta</taxon>
        <taxon>Pterygota</taxon>
        <taxon>Neoptera</taxon>
        <taxon>Endopterygota</taxon>
        <taxon>Diptera</taxon>
        <taxon>Nematocera</taxon>
        <taxon>Culicoidea</taxon>
        <taxon>Culicidae</taxon>
        <taxon>Culicinae</taxon>
        <taxon>Aedini</taxon>
        <taxon>Aedes</taxon>
        <taxon>Stegomyia</taxon>
    </lineage>
</organism>
<protein>
    <submittedName>
        <fullName evidence="2">Uncharacterized protein</fullName>
    </submittedName>
</protein>
<reference evidence="3" key="1">
    <citation type="journal article" date="2015" name="Proc. Natl. Acad. Sci. U.S.A.">
        <title>Genome sequence of the Asian Tiger mosquito, Aedes albopictus, reveals insights into its biology, genetics, and evolution.</title>
        <authorList>
            <person name="Chen X.G."/>
            <person name="Jiang X."/>
            <person name="Gu J."/>
            <person name="Xu M."/>
            <person name="Wu Y."/>
            <person name="Deng Y."/>
            <person name="Zhang C."/>
            <person name="Bonizzoni M."/>
            <person name="Dermauw W."/>
            <person name="Vontas J."/>
            <person name="Armbruster P."/>
            <person name="Huang X."/>
            <person name="Yang Y."/>
            <person name="Zhang H."/>
            <person name="He W."/>
            <person name="Peng H."/>
            <person name="Liu Y."/>
            <person name="Wu K."/>
            <person name="Chen J."/>
            <person name="Lirakis M."/>
            <person name="Topalis P."/>
            <person name="Van Leeuwen T."/>
            <person name="Hall A.B."/>
            <person name="Jiang X."/>
            <person name="Thorpe C."/>
            <person name="Mueller R.L."/>
            <person name="Sun C."/>
            <person name="Waterhouse R.M."/>
            <person name="Yan G."/>
            <person name="Tu Z.J."/>
            <person name="Fang X."/>
            <person name="James A.A."/>
        </authorList>
    </citation>
    <scope>NUCLEOTIDE SEQUENCE [LARGE SCALE GENOMIC DNA]</scope>
    <source>
        <strain evidence="3">Foshan</strain>
    </source>
</reference>
<keyword evidence="3" id="KW-1185">Reference proteome</keyword>
<sequence length="149" mass="16337">MVLLGNKLYDARTAPLLLESRCSHPWHPGTGPPRGGDDAGALEELPPLAPWGRVRHAGEKGGAPRRLDLEGSGPDTFQRETCDWQLPPLAPWDGSATRGKRSSFFVEEYTAAIRCVLPPLASWTDGSAMRGRRARGHNVGCKERLTEVW</sequence>
<dbReference type="Proteomes" id="UP000069940">
    <property type="component" value="Unassembled WGS sequence"/>
</dbReference>
<reference evidence="2" key="2">
    <citation type="submission" date="2025-05" db="UniProtKB">
        <authorList>
            <consortium name="EnsemblMetazoa"/>
        </authorList>
    </citation>
    <scope>IDENTIFICATION</scope>
    <source>
        <strain evidence="2">Foshan</strain>
    </source>
</reference>
<dbReference type="EnsemblMetazoa" id="AALFPA23_017996.R26408">
    <property type="protein sequence ID" value="AALFPA23_017996.P26408"/>
    <property type="gene ID" value="AALFPA23_017996"/>
</dbReference>
<evidence type="ECO:0000256" key="1">
    <source>
        <dbReference type="SAM" id="MobiDB-lite"/>
    </source>
</evidence>
<evidence type="ECO:0000313" key="2">
    <source>
        <dbReference type="EnsemblMetazoa" id="AALFPA23_017996.P26408"/>
    </source>
</evidence>
<name>A0ABM1ZFM5_AEDAL</name>
<evidence type="ECO:0000313" key="3">
    <source>
        <dbReference type="Proteomes" id="UP000069940"/>
    </source>
</evidence>